<keyword evidence="4" id="KW-0418">Kinase</keyword>
<protein>
    <recommendedName>
        <fullName evidence="6">Protein kinase domain-containing protein</fullName>
    </recommendedName>
</protein>
<evidence type="ECO:0000256" key="3">
    <source>
        <dbReference type="ARBA" id="ARBA00022741"/>
    </source>
</evidence>
<dbReference type="Gene3D" id="3.30.200.20">
    <property type="entry name" value="Phosphorylase Kinase, domain 1"/>
    <property type="match status" value="1"/>
</dbReference>
<dbReference type="InterPro" id="IPR011009">
    <property type="entry name" value="Kinase-like_dom_sf"/>
</dbReference>
<evidence type="ECO:0000256" key="2">
    <source>
        <dbReference type="ARBA" id="ARBA00022679"/>
    </source>
</evidence>
<evidence type="ECO:0000259" key="6">
    <source>
        <dbReference type="PROSITE" id="PS50011"/>
    </source>
</evidence>
<proteinExistence type="predicted"/>
<dbReference type="AlphaFoldDB" id="A0A1A9W5E7"/>
<reference evidence="8" key="1">
    <citation type="submission" date="2014-03" db="EMBL/GenBank/DDBJ databases">
        <authorList>
            <person name="Aksoy S."/>
            <person name="Warren W."/>
            <person name="Wilson R.K."/>
        </authorList>
    </citation>
    <scope>NUCLEOTIDE SEQUENCE [LARGE SCALE GENOMIC DNA]</scope>
    <source>
        <strain evidence="8">IAEA</strain>
    </source>
</reference>
<evidence type="ECO:0000256" key="5">
    <source>
        <dbReference type="ARBA" id="ARBA00022840"/>
    </source>
</evidence>
<dbReference type="PROSITE" id="PS50011">
    <property type="entry name" value="PROTEIN_KINASE_DOM"/>
    <property type="match status" value="1"/>
</dbReference>
<dbReference type="Proteomes" id="UP000091820">
    <property type="component" value="Unassembled WGS sequence"/>
</dbReference>
<dbReference type="SUPFAM" id="SSF56112">
    <property type="entry name" value="Protein kinase-like (PK-like)"/>
    <property type="match status" value="1"/>
</dbReference>
<reference evidence="7" key="2">
    <citation type="submission" date="2020-05" db="UniProtKB">
        <authorList>
            <consortium name="EnsemblMetazoa"/>
        </authorList>
    </citation>
    <scope>IDENTIFICATION</scope>
    <source>
        <strain evidence="7">IAEA</strain>
    </source>
</reference>
<dbReference type="STRING" id="37001.A0A1A9W5E7"/>
<keyword evidence="8" id="KW-1185">Reference proteome</keyword>
<feature type="domain" description="Protein kinase" evidence="6">
    <location>
        <begin position="90"/>
        <end position="148"/>
    </location>
</feature>
<evidence type="ECO:0000313" key="8">
    <source>
        <dbReference type="Proteomes" id="UP000091820"/>
    </source>
</evidence>
<dbReference type="GO" id="GO:0005524">
    <property type="term" value="F:ATP binding"/>
    <property type="evidence" value="ECO:0007669"/>
    <property type="project" value="UniProtKB-KW"/>
</dbReference>
<keyword evidence="5" id="KW-0067">ATP-binding</keyword>
<evidence type="ECO:0000256" key="4">
    <source>
        <dbReference type="ARBA" id="ARBA00022777"/>
    </source>
</evidence>
<dbReference type="GO" id="GO:0004674">
    <property type="term" value="F:protein serine/threonine kinase activity"/>
    <property type="evidence" value="ECO:0007669"/>
    <property type="project" value="UniProtKB-KW"/>
</dbReference>
<dbReference type="InterPro" id="IPR000719">
    <property type="entry name" value="Prot_kinase_dom"/>
</dbReference>
<dbReference type="PANTHER" id="PTHR24351">
    <property type="entry name" value="RIBOSOMAL PROTEIN S6 KINASE"/>
    <property type="match status" value="1"/>
</dbReference>
<dbReference type="EnsemblMetazoa" id="GBRI006959-RA">
    <property type="protein sequence ID" value="GBRI006959-PA"/>
    <property type="gene ID" value="GBRI006959"/>
</dbReference>
<keyword evidence="1" id="KW-0723">Serine/threonine-protein kinase</keyword>
<evidence type="ECO:0000313" key="7">
    <source>
        <dbReference type="EnsemblMetazoa" id="GBRI006959-PA"/>
    </source>
</evidence>
<organism evidence="7 8">
    <name type="scientific">Glossina brevipalpis</name>
    <dbReference type="NCBI Taxonomy" id="37001"/>
    <lineage>
        <taxon>Eukaryota</taxon>
        <taxon>Metazoa</taxon>
        <taxon>Ecdysozoa</taxon>
        <taxon>Arthropoda</taxon>
        <taxon>Hexapoda</taxon>
        <taxon>Insecta</taxon>
        <taxon>Pterygota</taxon>
        <taxon>Neoptera</taxon>
        <taxon>Endopterygota</taxon>
        <taxon>Diptera</taxon>
        <taxon>Brachycera</taxon>
        <taxon>Muscomorpha</taxon>
        <taxon>Hippoboscoidea</taxon>
        <taxon>Glossinidae</taxon>
        <taxon>Glossina</taxon>
    </lineage>
</organism>
<keyword evidence="3" id="KW-0547">Nucleotide-binding</keyword>
<evidence type="ECO:0000256" key="1">
    <source>
        <dbReference type="ARBA" id="ARBA00022527"/>
    </source>
</evidence>
<accession>A0A1A9W5E7</accession>
<sequence>MFHFHQSSFSQMLMSDDISTSILLCKNLHIIFATCVCRFWISSFASIKACFAVSKSSSNPLNAAFTSDTVTQVHTKCIVLDNEKVKLSHYTLLRVLDAGGYDKVFMVRKNGGDDDKKLYAMKVLKKAAVQTKKYAEYIANERQIHVKI</sequence>
<keyword evidence="2" id="KW-0808">Transferase</keyword>
<name>A0A1A9W5E7_9MUSC</name>
<dbReference type="VEuPathDB" id="VectorBase:GBRI006959"/>